<comment type="subcellular location">
    <subcellularLocation>
        <location evidence="1">Cell inner membrane</location>
        <topology evidence="1">Single-pass membrane protein</topology>
    </subcellularLocation>
</comment>
<dbReference type="InterPro" id="IPR012902">
    <property type="entry name" value="N_methyl_site"/>
</dbReference>
<evidence type="ECO:0000256" key="7">
    <source>
        <dbReference type="ARBA" id="ARBA00022989"/>
    </source>
</evidence>
<dbReference type="OrthoDB" id="2313614at2"/>
<dbReference type="eggNOG" id="COG4970">
    <property type="taxonomic scope" value="Bacteria"/>
</dbReference>
<comment type="similarity">
    <text evidence="9">Belongs to the GSP H family.</text>
</comment>
<evidence type="ECO:0000256" key="5">
    <source>
        <dbReference type="ARBA" id="ARBA00022519"/>
    </source>
</evidence>
<dbReference type="RefSeq" id="WP_015257246.1">
    <property type="nucleotide sequence ID" value="NC_019902.2"/>
</dbReference>
<proteinExistence type="inferred from homology"/>
<evidence type="ECO:0000256" key="6">
    <source>
        <dbReference type="ARBA" id="ARBA00022692"/>
    </source>
</evidence>
<dbReference type="Proteomes" id="UP000010809">
    <property type="component" value="Chromosome"/>
</dbReference>
<evidence type="ECO:0000256" key="10">
    <source>
        <dbReference type="ARBA" id="ARBA00030775"/>
    </source>
</evidence>
<keyword evidence="5" id="KW-0997">Cell inner membrane</keyword>
<evidence type="ECO:0000256" key="11">
    <source>
        <dbReference type="SAM" id="Phobius"/>
    </source>
</evidence>
<keyword evidence="8 11" id="KW-0472">Membrane</keyword>
<evidence type="ECO:0000256" key="3">
    <source>
        <dbReference type="ARBA" id="ARBA00022475"/>
    </source>
</evidence>
<gene>
    <name evidence="13" type="ordered locus">TVNIR_0383</name>
</gene>
<dbReference type="AlphaFoldDB" id="L0DUR1"/>
<evidence type="ECO:0000256" key="8">
    <source>
        <dbReference type="ARBA" id="ARBA00023136"/>
    </source>
</evidence>
<feature type="domain" description="General secretion pathway GspH" evidence="12">
    <location>
        <begin position="42"/>
        <end position="163"/>
    </location>
</feature>
<dbReference type="Gene3D" id="3.55.40.10">
    <property type="entry name" value="minor pseudopilin epsh domain"/>
    <property type="match status" value="1"/>
</dbReference>
<sequence>MRREAGLTLVELLVTIAVLGVLLGLGVPRFGNWADDARLVTATNRFVSALHFTRSEAIRRNARVTLCNSADGTTCAADGGWEQGWIVFVDTGGTGERDEGEPLLAVGQAVAGGIAISGNGPVRRYVSYVGLGATRRANGALQMGTLSLCGAREGRQIVISRTGRPRLQHGGCA</sequence>
<keyword evidence="6 11" id="KW-0812">Transmembrane</keyword>
<evidence type="ECO:0000313" key="13">
    <source>
        <dbReference type="EMBL" id="AGA32091.1"/>
    </source>
</evidence>
<keyword evidence="3" id="KW-1003">Cell membrane</keyword>
<dbReference type="KEGG" id="tni:TVNIR_0383"/>
<dbReference type="GO" id="GO:0005886">
    <property type="term" value="C:plasma membrane"/>
    <property type="evidence" value="ECO:0007669"/>
    <property type="project" value="UniProtKB-SubCell"/>
</dbReference>
<keyword evidence="14" id="KW-1185">Reference proteome</keyword>
<keyword evidence="7 11" id="KW-1133">Transmembrane helix</keyword>
<dbReference type="Pfam" id="PF12019">
    <property type="entry name" value="GspH"/>
    <property type="match status" value="1"/>
</dbReference>
<name>L0DUR1_THIND</name>
<dbReference type="EMBL" id="CP003989">
    <property type="protein sequence ID" value="AGA32091.1"/>
    <property type="molecule type" value="Genomic_DNA"/>
</dbReference>
<evidence type="ECO:0000256" key="9">
    <source>
        <dbReference type="ARBA" id="ARBA00025772"/>
    </source>
</evidence>
<protein>
    <recommendedName>
        <fullName evidence="2">Type II secretion system protein H</fullName>
    </recommendedName>
    <alternativeName>
        <fullName evidence="10">General secretion pathway protein H</fullName>
    </alternativeName>
</protein>
<evidence type="ECO:0000256" key="4">
    <source>
        <dbReference type="ARBA" id="ARBA00022481"/>
    </source>
</evidence>
<dbReference type="InterPro" id="IPR045584">
    <property type="entry name" value="Pilin-like"/>
</dbReference>
<evidence type="ECO:0000256" key="1">
    <source>
        <dbReference type="ARBA" id="ARBA00004377"/>
    </source>
</evidence>
<dbReference type="HOGENOM" id="CLU_084761_1_1_6"/>
<dbReference type="InterPro" id="IPR022346">
    <property type="entry name" value="T2SS_GspH"/>
</dbReference>
<dbReference type="SUPFAM" id="SSF54523">
    <property type="entry name" value="Pili subunits"/>
    <property type="match status" value="1"/>
</dbReference>
<evidence type="ECO:0000313" key="14">
    <source>
        <dbReference type="Proteomes" id="UP000010809"/>
    </source>
</evidence>
<dbReference type="NCBIfam" id="TIGR02532">
    <property type="entry name" value="IV_pilin_GFxxxE"/>
    <property type="match status" value="1"/>
</dbReference>
<dbReference type="Pfam" id="PF07963">
    <property type="entry name" value="N_methyl"/>
    <property type="match status" value="1"/>
</dbReference>
<evidence type="ECO:0000259" key="12">
    <source>
        <dbReference type="Pfam" id="PF12019"/>
    </source>
</evidence>
<feature type="transmembrane region" description="Helical" evidence="11">
    <location>
        <begin position="7"/>
        <end position="27"/>
    </location>
</feature>
<accession>L0DUR1</accession>
<keyword evidence="4" id="KW-0488">Methylation</keyword>
<organism evidence="13 14">
    <name type="scientific">Thioalkalivibrio nitratireducens (strain DSM 14787 / UNIQEM 213 / ALEN2)</name>
    <dbReference type="NCBI Taxonomy" id="1255043"/>
    <lineage>
        <taxon>Bacteria</taxon>
        <taxon>Pseudomonadati</taxon>
        <taxon>Pseudomonadota</taxon>
        <taxon>Gammaproteobacteria</taxon>
        <taxon>Chromatiales</taxon>
        <taxon>Ectothiorhodospiraceae</taxon>
        <taxon>Thioalkalivibrio</taxon>
    </lineage>
</organism>
<reference evidence="13" key="1">
    <citation type="submission" date="2015-12" db="EMBL/GenBank/DDBJ databases">
        <authorList>
            <person name="Tikhonova T.V."/>
            <person name="Pavlov A.R."/>
            <person name="Beletsky A.V."/>
            <person name="Mardanov A.V."/>
            <person name="Sorokin D.Y."/>
            <person name="Ravin N.V."/>
            <person name="Popov V.O."/>
        </authorList>
    </citation>
    <scope>NUCLEOTIDE SEQUENCE</scope>
    <source>
        <strain evidence="13">DSM 14787</strain>
    </source>
</reference>
<dbReference type="PROSITE" id="PS00409">
    <property type="entry name" value="PROKAR_NTER_METHYL"/>
    <property type="match status" value="1"/>
</dbReference>
<dbReference type="GO" id="GO:0015628">
    <property type="term" value="P:protein secretion by the type II secretion system"/>
    <property type="evidence" value="ECO:0007669"/>
    <property type="project" value="InterPro"/>
</dbReference>
<evidence type="ECO:0000256" key="2">
    <source>
        <dbReference type="ARBA" id="ARBA00021549"/>
    </source>
</evidence>
<dbReference type="STRING" id="1255043.TVNIR_0383"/>
<dbReference type="GO" id="GO:0015627">
    <property type="term" value="C:type II protein secretion system complex"/>
    <property type="evidence" value="ECO:0007669"/>
    <property type="project" value="InterPro"/>
</dbReference>
<dbReference type="PATRIC" id="fig|1255043.3.peg.384"/>